<evidence type="ECO:0000313" key="15">
    <source>
        <dbReference type="Proteomes" id="UP000185678"/>
    </source>
</evidence>
<comment type="similarity">
    <text evidence="3 10 13">Belongs to the IPP transferase family.</text>
</comment>
<evidence type="ECO:0000256" key="11">
    <source>
        <dbReference type="RuleBase" id="RU003783"/>
    </source>
</evidence>
<dbReference type="RefSeq" id="WP_076400313.1">
    <property type="nucleotide sequence ID" value="NZ_FTOA01000003.1"/>
</dbReference>
<dbReference type="EMBL" id="FTOA01000003">
    <property type="protein sequence ID" value="SIS77397.1"/>
    <property type="molecule type" value="Genomic_DNA"/>
</dbReference>
<evidence type="ECO:0000256" key="3">
    <source>
        <dbReference type="ARBA" id="ARBA00005842"/>
    </source>
</evidence>
<evidence type="ECO:0000256" key="6">
    <source>
        <dbReference type="ARBA" id="ARBA00022741"/>
    </source>
</evidence>
<dbReference type="Pfam" id="PF01715">
    <property type="entry name" value="IPPT"/>
    <property type="match status" value="1"/>
</dbReference>
<keyword evidence="5 10" id="KW-0819">tRNA processing</keyword>
<dbReference type="STRING" id="80876.SAMN05421779_103558"/>
<evidence type="ECO:0000256" key="10">
    <source>
        <dbReference type="HAMAP-Rule" id="MF_00185"/>
    </source>
</evidence>
<keyword evidence="8 10" id="KW-0460">Magnesium</keyword>
<comment type="catalytic activity">
    <reaction evidence="9 10 11">
        <text>adenosine(37) in tRNA + dimethylallyl diphosphate = N(6)-dimethylallyladenosine(37) in tRNA + diphosphate</text>
        <dbReference type="Rhea" id="RHEA:26482"/>
        <dbReference type="Rhea" id="RHEA-COMP:10162"/>
        <dbReference type="Rhea" id="RHEA-COMP:10375"/>
        <dbReference type="ChEBI" id="CHEBI:33019"/>
        <dbReference type="ChEBI" id="CHEBI:57623"/>
        <dbReference type="ChEBI" id="CHEBI:74411"/>
        <dbReference type="ChEBI" id="CHEBI:74415"/>
        <dbReference type="EC" id="2.5.1.75"/>
    </reaction>
</comment>
<feature type="site" description="Interaction with substrate tRNA" evidence="10">
    <location>
        <position position="129"/>
    </location>
</feature>
<protein>
    <recommendedName>
        <fullName evidence="10">tRNA dimethylallyltransferase</fullName>
        <ecNumber evidence="10">2.5.1.75</ecNumber>
    </recommendedName>
    <alternativeName>
        <fullName evidence="10">Dimethylallyl diphosphate:tRNA dimethylallyltransferase</fullName>
        <shortName evidence="10">DMAPP:tRNA dimethylallyltransferase</shortName>
        <shortName evidence="10">DMATase</shortName>
    </alternativeName>
    <alternativeName>
        <fullName evidence="10">Isopentenyl-diphosphate:tRNA isopentenyltransferase</fullName>
        <shortName evidence="10">IPP transferase</shortName>
        <shortName evidence="10">IPPT</shortName>
        <shortName evidence="10">IPTase</shortName>
    </alternativeName>
</protein>
<evidence type="ECO:0000256" key="1">
    <source>
        <dbReference type="ARBA" id="ARBA00001946"/>
    </source>
</evidence>
<evidence type="ECO:0000256" key="5">
    <source>
        <dbReference type="ARBA" id="ARBA00022694"/>
    </source>
</evidence>
<organism evidence="14 15">
    <name type="scientific">Insolitispirillum peregrinum</name>
    <dbReference type="NCBI Taxonomy" id="80876"/>
    <lineage>
        <taxon>Bacteria</taxon>
        <taxon>Pseudomonadati</taxon>
        <taxon>Pseudomonadota</taxon>
        <taxon>Alphaproteobacteria</taxon>
        <taxon>Rhodospirillales</taxon>
        <taxon>Novispirillaceae</taxon>
        <taxon>Insolitispirillum</taxon>
    </lineage>
</organism>
<dbReference type="InterPro" id="IPR018022">
    <property type="entry name" value="IPT"/>
</dbReference>
<dbReference type="Gene3D" id="3.40.50.300">
    <property type="entry name" value="P-loop containing nucleotide triphosphate hydrolases"/>
    <property type="match status" value="1"/>
</dbReference>
<dbReference type="SUPFAM" id="SSF52540">
    <property type="entry name" value="P-loop containing nucleoside triphosphate hydrolases"/>
    <property type="match status" value="2"/>
</dbReference>
<keyword evidence="4 10" id="KW-0808">Transferase</keyword>
<feature type="site" description="Interaction with substrate tRNA" evidence="10">
    <location>
        <position position="105"/>
    </location>
</feature>
<feature type="region of interest" description="Interaction with substrate tRNA" evidence="10">
    <location>
        <begin position="39"/>
        <end position="42"/>
    </location>
</feature>
<feature type="binding site" evidence="10">
    <location>
        <begin position="16"/>
        <end position="21"/>
    </location>
    <ligand>
        <name>substrate</name>
    </ligand>
</feature>
<dbReference type="AlphaFoldDB" id="A0A1N7LU76"/>
<dbReference type="PANTHER" id="PTHR11088">
    <property type="entry name" value="TRNA DIMETHYLALLYLTRANSFERASE"/>
    <property type="match status" value="1"/>
</dbReference>
<dbReference type="Gene3D" id="1.10.20.140">
    <property type="match status" value="1"/>
</dbReference>
<dbReference type="HAMAP" id="MF_00185">
    <property type="entry name" value="IPP_trans"/>
    <property type="match status" value="1"/>
</dbReference>
<dbReference type="InterPro" id="IPR027417">
    <property type="entry name" value="P-loop_NTPase"/>
</dbReference>
<dbReference type="GO" id="GO:0052381">
    <property type="term" value="F:tRNA dimethylallyltransferase activity"/>
    <property type="evidence" value="ECO:0007669"/>
    <property type="project" value="UniProtKB-UniRule"/>
</dbReference>
<keyword evidence="7 10" id="KW-0067">ATP-binding</keyword>
<dbReference type="GO" id="GO:0005524">
    <property type="term" value="F:ATP binding"/>
    <property type="evidence" value="ECO:0007669"/>
    <property type="project" value="UniProtKB-UniRule"/>
</dbReference>
<comment type="subunit">
    <text evidence="10">Monomer.</text>
</comment>
<dbReference type="EC" id="2.5.1.75" evidence="10"/>
<dbReference type="Proteomes" id="UP000185678">
    <property type="component" value="Unassembled WGS sequence"/>
</dbReference>
<dbReference type="NCBIfam" id="TIGR00174">
    <property type="entry name" value="miaA"/>
    <property type="match status" value="1"/>
</dbReference>
<keyword evidence="6 10" id="KW-0547">Nucleotide-binding</keyword>
<evidence type="ECO:0000256" key="4">
    <source>
        <dbReference type="ARBA" id="ARBA00022679"/>
    </source>
</evidence>
<evidence type="ECO:0000256" key="12">
    <source>
        <dbReference type="RuleBase" id="RU003784"/>
    </source>
</evidence>
<evidence type="ECO:0000256" key="8">
    <source>
        <dbReference type="ARBA" id="ARBA00022842"/>
    </source>
</evidence>
<sequence>MSTPLPPPIIVVAGPTASGKSALALDVAREFGGCVINADSMQIYSELHVLTARPSAQDMAQAPHRLYGILSAHDVCSAERWARLAAAEIADCRAHGLIPVVTGGTGLYLRALIDGLSPMPAIPDDVRLRTRALLAEVGNERFHALLAERDPAIASHLNVGDSQRLARAFEVFEASGQSILYWQARPANRVVEGSFLTIVIEPPRPLLYEGIERRFDVMMSCGALAEVRGLLATRPPADAPLMKALGVPELAAHLRGDISLDEAVTKAKQMTRNFAKRQGTWFRGQIISNKLVDTQYSESLRHEIFALVRQFLLTTAH</sequence>
<feature type="region of interest" description="Interaction with substrate tRNA" evidence="10">
    <location>
        <begin position="163"/>
        <end position="167"/>
    </location>
</feature>
<dbReference type="OrthoDB" id="9776390at2"/>
<gene>
    <name evidence="10" type="primary">miaA</name>
    <name evidence="14" type="ORF">SAMN05421779_103558</name>
</gene>
<dbReference type="GO" id="GO:0006400">
    <property type="term" value="P:tRNA modification"/>
    <property type="evidence" value="ECO:0007669"/>
    <property type="project" value="TreeGrafter"/>
</dbReference>
<dbReference type="PANTHER" id="PTHR11088:SF60">
    <property type="entry name" value="TRNA DIMETHYLALLYLTRANSFERASE"/>
    <property type="match status" value="1"/>
</dbReference>
<evidence type="ECO:0000256" key="9">
    <source>
        <dbReference type="ARBA" id="ARBA00049563"/>
    </source>
</evidence>
<evidence type="ECO:0000313" key="14">
    <source>
        <dbReference type="EMBL" id="SIS77397.1"/>
    </source>
</evidence>
<comment type="caution">
    <text evidence="10">Lacks conserved residue(s) required for the propagation of feature annotation.</text>
</comment>
<comment type="function">
    <text evidence="2 10 12">Catalyzes the transfer of a dimethylallyl group onto the adenine at position 37 in tRNAs that read codons beginning with uridine, leading to the formation of N6-(dimethylallyl)adenosine (i(6)A).</text>
</comment>
<reference evidence="14 15" key="1">
    <citation type="submission" date="2017-01" db="EMBL/GenBank/DDBJ databases">
        <authorList>
            <person name="Mah S.A."/>
            <person name="Swanson W.J."/>
            <person name="Moy G.W."/>
            <person name="Vacquier V.D."/>
        </authorList>
    </citation>
    <scope>NUCLEOTIDE SEQUENCE [LARGE SCALE GENOMIC DNA]</scope>
    <source>
        <strain evidence="14 15">DSM 11589</strain>
    </source>
</reference>
<feature type="binding site" evidence="10">
    <location>
        <begin position="14"/>
        <end position="21"/>
    </location>
    <ligand>
        <name>ATP</name>
        <dbReference type="ChEBI" id="CHEBI:30616"/>
    </ligand>
</feature>
<proteinExistence type="inferred from homology"/>
<dbReference type="InterPro" id="IPR039657">
    <property type="entry name" value="Dimethylallyltransferase"/>
</dbReference>
<evidence type="ECO:0000256" key="13">
    <source>
        <dbReference type="RuleBase" id="RU003785"/>
    </source>
</evidence>
<comment type="cofactor">
    <cofactor evidence="1 10">
        <name>Mg(2+)</name>
        <dbReference type="ChEBI" id="CHEBI:18420"/>
    </cofactor>
</comment>
<keyword evidence="15" id="KW-1185">Reference proteome</keyword>
<evidence type="ECO:0000256" key="7">
    <source>
        <dbReference type="ARBA" id="ARBA00022840"/>
    </source>
</evidence>
<evidence type="ECO:0000256" key="2">
    <source>
        <dbReference type="ARBA" id="ARBA00003213"/>
    </source>
</evidence>
<name>A0A1N7LU76_9PROT</name>
<accession>A0A1N7LU76</accession>